<evidence type="ECO:0000256" key="1">
    <source>
        <dbReference type="SAM" id="Phobius"/>
    </source>
</evidence>
<dbReference type="EMBL" id="JASPKZ010008895">
    <property type="protein sequence ID" value="KAJ9578280.1"/>
    <property type="molecule type" value="Genomic_DNA"/>
</dbReference>
<dbReference type="Proteomes" id="UP001233999">
    <property type="component" value="Unassembled WGS sequence"/>
</dbReference>
<protein>
    <submittedName>
        <fullName evidence="2">Uncharacterized protein</fullName>
    </submittedName>
</protein>
<gene>
    <name evidence="2" type="ORF">L9F63_005501</name>
</gene>
<evidence type="ECO:0000313" key="3">
    <source>
        <dbReference type="Proteomes" id="UP001233999"/>
    </source>
</evidence>
<keyword evidence="1" id="KW-1133">Transmembrane helix</keyword>
<dbReference type="AlphaFoldDB" id="A0AAD7ZDD2"/>
<proteinExistence type="predicted"/>
<accession>A0AAD7ZDD2</accession>
<reference evidence="2" key="1">
    <citation type="journal article" date="2023" name="IScience">
        <title>Live-bearing cockroach genome reveals convergent evolutionary mechanisms linked to viviparity in insects and beyond.</title>
        <authorList>
            <person name="Fouks B."/>
            <person name="Harrison M.C."/>
            <person name="Mikhailova A.A."/>
            <person name="Marchal E."/>
            <person name="English S."/>
            <person name="Carruthers M."/>
            <person name="Jennings E.C."/>
            <person name="Chiamaka E.L."/>
            <person name="Frigard R.A."/>
            <person name="Pippel M."/>
            <person name="Attardo G.M."/>
            <person name="Benoit J.B."/>
            <person name="Bornberg-Bauer E."/>
            <person name="Tobe S.S."/>
        </authorList>
    </citation>
    <scope>NUCLEOTIDE SEQUENCE</scope>
    <source>
        <strain evidence="2">Stay&amp;Tobe</strain>
    </source>
</reference>
<evidence type="ECO:0000313" key="2">
    <source>
        <dbReference type="EMBL" id="KAJ9578280.1"/>
    </source>
</evidence>
<comment type="caution">
    <text evidence="2">The sequence shown here is derived from an EMBL/GenBank/DDBJ whole genome shotgun (WGS) entry which is preliminary data.</text>
</comment>
<keyword evidence="3" id="KW-1185">Reference proteome</keyword>
<feature type="non-terminal residue" evidence="2">
    <location>
        <position position="120"/>
    </location>
</feature>
<organism evidence="2 3">
    <name type="scientific">Diploptera punctata</name>
    <name type="common">Pacific beetle cockroach</name>
    <dbReference type="NCBI Taxonomy" id="6984"/>
    <lineage>
        <taxon>Eukaryota</taxon>
        <taxon>Metazoa</taxon>
        <taxon>Ecdysozoa</taxon>
        <taxon>Arthropoda</taxon>
        <taxon>Hexapoda</taxon>
        <taxon>Insecta</taxon>
        <taxon>Pterygota</taxon>
        <taxon>Neoptera</taxon>
        <taxon>Polyneoptera</taxon>
        <taxon>Dictyoptera</taxon>
        <taxon>Blattodea</taxon>
        <taxon>Blaberoidea</taxon>
        <taxon>Blaberidae</taxon>
        <taxon>Diplopterinae</taxon>
        <taxon>Diploptera</taxon>
    </lineage>
</organism>
<keyword evidence="1" id="KW-0812">Transmembrane</keyword>
<name>A0AAD7ZDD2_DIPPU</name>
<feature type="transmembrane region" description="Helical" evidence="1">
    <location>
        <begin position="97"/>
        <end position="119"/>
    </location>
</feature>
<sequence>FGYSFFPNINSVRWLSSSLHLQWKRVHQCCEPYFHTPCFRGNGRLRNAALHTSYFGLMLVQPRKFHGDFQTVYCSRTPVSQNAKVEPELLYKRKLPWFPAVAIYYHCIYCCARVFLLFCF</sequence>
<keyword evidence="1" id="KW-0472">Membrane</keyword>
<feature type="non-terminal residue" evidence="2">
    <location>
        <position position="1"/>
    </location>
</feature>
<reference evidence="2" key="2">
    <citation type="submission" date="2023-05" db="EMBL/GenBank/DDBJ databases">
        <authorList>
            <person name="Fouks B."/>
        </authorList>
    </citation>
    <scope>NUCLEOTIDE SEQUENCE</scope>
    <source>
        <strain evidence="2">Stay&amp;Tobe</strain>
        <tissue evidence="2">Testes</tissue>
    </source>
</reference>